<dbReference type="Proteomes" id="UP000070174">
    <property type="component" value="Unassembled WGS sequence"/>
</dbReference>
<organism evidence="8">
    <name type="scientific">Peptoniphilus harei</name>
    <dbReference type="NCBI Taxonomy" id="54005"/>
    <lineage>
        <taxon>Bacteria</taxon>
        <taxon>Bacillati</taxon>
        <taxon>Bacillota</taxon>
        <taxon>Tissierellia</taxon>
        <taxon>Tissierellales</taxon>
        <taxon>Peptoniphilaceae</taxon>
        <taxon>Peptoniphilus</taxon>
    </lineage>
</organism>
<dbReference type="PANTHER" id="PTHR43865">
    <property type="entry name" value="RUBRERYTHRIN-RELATED"/>
    <property type="match status" value="1"/>
</dbReference>
<dbReference type="Pfam" id="PF21349">
    <property type="entry name" value="RUBY_RBDX"/>
    <property type="match status" value="1"/>
</dbReference>
<evidence type="ECO:0000256" key="5">
    <source>
        <dbReference type="ARBA" id="ARBA00023004"/>
    </source>
</evidence>
<dbReference type="Pfam" id="PF02915">
    <property type="entry name" value="Rubrerythrin"/>
    <property type="match status" value="1"/>
</dbReference>
<gene>
    <name evidence="8" type="ORF">HMPREF3229_00545</name>
</gene>
<keyword evidence="2" id="KW-0813">Transport</keyword>
<evidence type="ECO:0000259" key="6">
    <source>
        <dbReference type="PROSITE" id="PS50903"/>
    </source>
</evidence>
<dbReference type="GO" id="GO:0016491">
    <property type="term" value="F:oxidoreductase activity"/>
    <property type="evidence" value="ECO:0007669"/>
    <property type="project" value="InterPro"/>
</dbReference>
<dbReference type="RefSeq" id="WP_060799799.1">
    <property type="nucleotide sequence ID" value="NZ_KQ957096.1"/>
</dbReference>
<dbReference type="InterPro" id="IPR048574">
    <property type="entry name" value="RUBY_RBDX"/>
</dbReference>
<dbReference type="PROSITE" id="PS50903">
    <property type="entry name" value="RUBREDOXIN_LIKE"/>
    <property type="match status" value="1"/>
</dbReference>
<evidence type="ECO:0000256" key="4">
    <source>
        <dbReference type="ARBA" id="ARBA00022982"/>
    </source>
</evidence>
<dbReference type="Gene3D" id="2.20.28.10">
    <property type="match status" value="1"/>
</dbReference>
<dbReference type="PANTHER" id="PTHR43865:SF1">
    <property type="entry name" value="RUBRERYTHRIN-RELATED"/>
    <property type="match status" value="1"/>
</dbReference>
<dbReference type="PROSITE" id="PS50905">
    <property type="entry name" value="FERRITIN_LIKE"/>
    <property type="match status" value="1"/>
</dbReference>
<dbReference type="Gene3D" id="1.20.1260.10">
    <property type="match status" value="1"/>
</dbReference>
<feature type="domain" description="Rubredoxin-like" evidence="6">
    <location>
        <begin position="159"/>
        <end position="193"/>
    </location>
</feature>
<reference evidence="8 9" key="1">
    <citation type="submission" date="2016-01" db="EMBL/GenBank/DDBJ databases">
        <authorList>
            <person name="Oliw E.H."/>
        </authorList>
    </citation>
    <scope>NUCLEOTIDE SEQUENCE [LARGE SCALE GENOMIC DNA]</scope>
    <source>
        <strain evidence="8 9">CMW7756A</strain>
    </source>
</reference>
<dbReference type="PATRIC" id="fig|54005.3.peg.538"/>
<dbReference type="InterPro" id="IPR052364">
    <property type="entry name" value="Rubrerythrin"/>
</dbReference>
<evidence type="ECO:0000256" key="1">
    <source>
        <dbReference type="ARBA" id="ARBA00001965"/>
    </source>
</evidence>
<dbReference type="InterPro" id="IPR009078">
    <property type="entry name" value="Ferritin-like_SF"/>
</dbReference>
<dbReference type="AlphaFoldDB" id="A0A133PQM7"/>
<dbReference type="SUPFAM" id="SSF57802">
    <property type="entry name" value="Rubredoxin-like"/>
    <property type="match status" value="1"/>
</dbReference>
<name>A0A133PQM7_9FIRM</name>
<dbReference type="InterPro" id="IPR009040">
    <property type="entry name" value="Ferritin-like_diiron"/>
</dbReference>
<comment type="cofactor">
    <cofactor evidence="1">
        <name>Fe(3+)</name>
        <dbReference type="ChEBI" id="CHEBI:29034"/>
    </cofactor>
</comment>
<evidence type="ECO:0000256" key="3">
    <source>
        <dbReference type="ARBA" id="ARBA00022723"/>
    </source>
</evidence>
<dbReference type="InterPro" id="IPR003251">
    <property type="entry name" value="Rr_diiron-bd_dom"/>
</dbReference>
<dbReference type="SUPFAM" id="SSF47240">
    <property type="entry name" value="Ferritin-like"/>
    <property type="match status" value="1"/>
</dbReference>
<sequence length="197" mass="22223">MKKLKGTKTASNLITAFAGESQAVQRYTLSQKIADKEGYKHIAKVFEETASNERAHANALYKYLKDEFENEAIELNPDYTAFPVVYKDTKLALKGAIDGENDEAESMYPEFAKVAKEEGFDDIAKSFTEIGEVEEHHRDRYKTLLDTLEAGEMFKKDEVIIWKCLNCGYIFEGEEAPKACPACKHPQGFFMAVGLVK</sequence>
<dbReference type="CDD" id="cd01041">
    <property type="entry name" value="Rubrerythrin"/>
    <property type="match status" value="1"/>
</dbReference>
<protein>
    <submittedName>
        <fullName evidence="8">Putative phage DNA packaging protein</fullName>
    </submittedName>
</protein>
<accession>A0A133PQM7</accession>
<keyword evidence="3" id="KW-0479">Metal-binding</keyword>
<dbReference type="GO" id="GO:0005506">
    <property type="term" value="F:iron ion binding"/>
    <property type="evidence" value="ECO:0007669"/>
    <property type="project" value="InterPro"/>
</dbReference>
<keyword evidence="4" id="KW-0249">Electron transport</keyword>
<dbReference type="InterPro" id="IPR012347">
    <property type="entry name" value="Ferritin-like"/>
</dbReference>
<dbReference type="EMBL" id="LRQE01000021">
    <property type="protein sequence ID" value="KXA30947.1"/>
    <property type="molecule type" value="Genomic_DNA"/>
</dbReference>
<evidence type="ECO:0000259" key="7">
    <source>
        <dbReference type="PROSITE" id="PS50905"/>
    </source>
</evidence>
<evidence type="ECO:0000313" key="8">
    <source>
        <dbReference type="EMBL" id="KXA30947.1"/>
    </source>
</evidence>
<dbReference type="InterPro" id="IPR024934">
    <property type="entry name" value="Rubredoxin-like_dom"/>
</dbReference>
<dbReference type="CDD" id="cd00729">
    <property type="entry name" value="rubredoxin_SM"/>
    <property type="match status" value="1"/>
</dbReference>
<comment type="caution">
    <text evidence="8">The sequence shown here is derived from an EMBL/GenBank/DDBJ whole genome shotgun (WGS) entry which is preliminary data.</text>
</comment>
<evidence type="ECO:0000313" key="9">
    <source>
        <dbReference type="Proteomes" id="UP000070174"/>
    </source>
</evidence>
<proteinExistence type="predicted"/>
<feature type="domain" description="Ferritin-like diiron" evidence="7">
    <location>
        <begin position="3"/>
        <end position="152"/>
    </location>
</feature>
<evidence type="ECO:0000256" key="2">
    <source>
        <dbReference type="ARBA" id="ARBA00022448"/>
    </source>
</evidence>
<dbReference type="NCBIfam" id="NF045767">
    <property type="entry name" value="RuberyRbr"/>
    <property type="match status" value="1"/>
</dbReference>
<keyword evidence="5" id="KW-0408">Iron</keyword>